<dbReference type="InterPro" id="IPR011330">
    <property type="entry name" value="Glyco_hydro/deAcase_b/a-brl"/>
</dbReference>
<protein>
    <recommendedName>
        <fullName evidence="2">NodB homology domain-containing protein</fullName>
    </recommendedName>
</protein>
<dbReference type="Gene3D" id="3.20.20.370">
    <property type="entry name" value="Glycoside hydrolase/deacetylase"/>
    <property type="match status" value="1"/>
</dbReference>
<dbReference type="VEuPathDB" id="FungiDB:PV06_06082"/>
<dbReference type="AlphaFoldDB" id="A0A0D2BYM5"/>
<dbReference type="PANTHER" id="PTHR43123">
    <property type="entry name" value="POLYSACCHARIDE DEACETYLASE-RELATED"/>
    <property type="match status" value="1"/>
</dbReference>
<accession>A0A0D2BYM5</accession>
<dbReference type="GO" id="GO:0016810">
    <property type="term" value="F:hydrolase activity, acting on carbon-nitrogen (but not peptide) bonds"/>
    <property type="evidence" value="ECO:0007669"/>
    <property type="project" value="InterPro"/>
</dbReference>
<dbReference type="RefSeq" id="XP_016262758.1">
    <property type="nucleotide sequence ID" value="XM_016407154.1"/>
</dbReference>
<dbReference type="GO" id="GO:0005975">
    <property type="term" value="P:carbohydrate metabolic process"/>
    <property type="evidence" value="ECO:0007669"/>
    <property type="project" value="InterPro"/>
</dbReference>
<dbReference type="EMBL" id="KN847336">
    <property type="protein sequence ID" value="KIW42542.1"/>
    <property type="molecule type" value="Genomic_DNA"/>
</dbReference>
<dbReference type="PANTHER" id="PTHR43123:SF1">
    <property type="entry name" value="POLYSACCHARIDE DEACETYLASE-RELATED"/>
    <property type="match status" value="1"/>
</dbReference>
<name>A0A0D2BYM5_9EURO</name>
<dbReference type="STRING" id="215243.A0A0D2BYM5"/>
<gene>
    <name evidence="3" type="ORF">PV06_06082</name>
</gene>
<dbReference type="Proteomes" id="UP000053342">
    <property type="component" value="Unassembled WGS sequence"/>
</dbReference>
<evidence type="ECO:0000313" key="4">
    <source>
        <dbReference type="Proteomes" id="UP000053342"/>
    </source>
</evidence>
<keyword evidence="4" id="KW-1185">Reference proteome</keyword>
<evidence type="ECO:0000256" key="1">
    <source>
        <dbReference type="SAM" id="MobiDB-lite"/>
    </source>
</evidence>
<organism evidence="3 4">
    <name type="scientific">Exophiala oligosperma</name>
    <dbReference type="NCBI Taxonomy" id="215243"/>
    <lineage>
        <taxon>Eukaryota</taxon>
        <taxon>Fungi</taxon>
        <taxon>Dikarya</taxon>
        <taxon>Ascomycota</taxon>
        <taxon>Pezizomycotina</taxon>
        <taxon>Eurotiomycetes</taxon>
        <taxon>Chaetothyriomycetidae</taxon>
        <taxon>Chaetothyriales</taxon>
        <taxon>Herpotrichiellaceae</taxon>
        <taxon>Exophiala</taxon>
    </lineage>
</organism>
<dbReference type="GeneID" id="27358156"/>
<feature type="compositionally biased region" description="Polar residues" evidence="1">
    <location>
        <begin position="357"/>
        <end position="366"/>
    </location>
</feature>
<feature type="region of interest" description="Disordered" evidence="1">
    <location>
        <begin position="344"/>
        <end position="366"/>
    </location>
</feature>
<reference evidence="3 4" key="1">
    <citation type="submission" date="2015-01" db="EMBL/GenBank/DDBJ databases">
        <title>The Genome Sequence of Exophiala oligosperma CBS72588.</title>
        <authorList>
            <consortium name="The Broad Institute Genomics Platform"/>
            <person name="Cuomo C."/>
            <person name="de Hoog S."/>
            <person name="Gorbushina A."/>
            <person name="Stielow B."/>
            <person name="Teixiera M."/>
            <person name="Abouelleil A."/>
            <person name="Chapman S.B."/>
            <person name="Priest M."/>
            <person name="Young S.K."/>
            <person name="Wortman J."/>
            <person name="Nusbaum C."/>
            <person name="Birren B."/>
        </authorList>
    </citation>
    <scope>NUCLEOTIDE SEQUENCE [LARGE SCALE GENOMIC DNA]</scope>
    <source>
        <strain evidence="3 4">CBS 72588</strain>
    </source>
</reference>
<dbReference type="OrthoDB" id="9970124at2759"/>
<dbReference type="Pfam" id="PF01522">
    <property type="entry name" value="Polysacc_deac_1"/>
    <property type="match status" value="1"/>
</dbReference>
<sequence>MALQRVDHVAVSLDAPNTDPLQGTKYDFKRDLVGYGRSSIDPHWPNGAKIAVSFVINYEEGAERSLLNGDGQTESVLWEQTHVAERIGSRDPKIESDYDYGSRVGVWRLLNMFEKHNIQTTIYAVGQALEKNLPLARAFVEGGHEIASHGYRWIPYHNMSPEEEKAYMHRQMRSLKSTTGVYPVGWFIGRCSSHTKTLIHEVHEEFGVPLLYESDCFSDDLPYWVDVPAEEHVPRPPRKGMLMLPYTYDNNDLKYQIAPGTWGSSTAFLDYLKSSFDVLYAEGLEGRPKMMTIGLHCRISGKPGRFAAVESFVKYVQQHAHVWITTRKEIASHWHTNFPYTKGTEGVEQDSEEQHQNTETIFSARI</sequence>
<dbReference type="SUPFAM" id="SSF88713">
    <property type="entry name" value="Glycoside hydrolase/deacetylase"/>
    <property type="match status" value="1"/>
</dbReference>
<evidence type="ECO:0000259" key="2">
    <source>
        <dbReference type="PROSITE" id="PS51677"/>
    </source>
</evidence>
<feature type="domain" description="NodB homology" evidence="2">
    <location>
        <begin position="92"/>
        <end position="325"/>
    </location>
</feature>
<evidence type="ECO:0000313" key="3">
    <source>
        <dbReference type="EMBL" id="KIW42542.1"/>
    </source>
</evidence>
<dbReference type="InterPro" id="IPR002509">
    <property type="entry name" value="NODB_dom"/>
</dbReference>
<proteinExistence type="predicted"/>
<dbReference type="HOGENOM" id="CLU_029940_0_0_1"/>
<dbReference type="PROSITE" id="PS51677">
    <property type="entry name" value="NODB"/>
    <property type="match status" value="1"/>
</dbReference>